<evidence type="ECO:0000256" key="5">
    <source>
        <dbReference type="ARBA" id="ARBA00023242"/>
    </source>
</evidence>
<dbReference type="Proteomes" id="UP000007129">
    <property type="component" value="Unassembled WGS sequence"/>
</dbReference>
<comment type="caution">
    <text evidence="6">The sequence shown here is derived from an EMBL/GenBank/DDBJ whole genome shotgun (WGS) entry which is preliminary data.</text>
</comment>
<dbReference type="AlphaFoldDB" id="K2QGL6"/>
<accession>K2QGL6</accession>
<evidence type="ECO:0000256" key="3">
    <source>
        <dbReference type="ARBA" id="ARBA00022771"/>
    </source>
</evidence>
<organism evidence="6 7">
    <name type="scientific">Macrophomina phaseolina (strain MS6)</name>
    <name type="common">Charcoal rot fungus</name>
    <dbReference type="NCBI Taxonomy" id="1126212"/>
    <lineage>
        <taxon>Eukaryota</taxon>
        <taxon>Fungi</taxon>
        <taxon>Dikarya</taxon>
        <taxon>Ascomycota</taxon>
        <taxon>Pezizomycotina</taxon>
        <taxon>Dothideomycetes</taxon>
        <taxon>Dothideomycetes incertae sedis</taxon>
        <taxon>Botryosphaeriales</taxon>
        <taxon>Botryosphaeriaceae</taxon>
        <taxon>Macrophomina</taxon>
    </lineage>
</organism>
<feature type="non-terminal residue" evidence="6">
    <location>
        <position position="201"/>
    </location>
</feature>
<dbReference type="EMBL" id="AHHD01001047">
    <property type="protein sequence ID" value="EKG08911.1"/>
    <property type="molecule type" value="Genomic_DNA"/>
</dbReference>
<keyword evidence="4" id="KW-0862">Zinc</keyword>
<evidence type="ECO:0000256" key="4">
    <source>
        <dbReference type="ARBA" id="ARBA00022833"/>
    </source>
</evidence>
<dbReference type="GO" id="GO:0005634">
    <property type="term" value="C:nucleus"/>
    <property type="evidence" value="ECO:0007669"/>
    <property type="project" value="UniProtKB-SubCell"/>
</dbReference>
<dbReference type="InterPro" id="IPR012337">
    <property type="entry name" value="RNaseH-like_sf"/>
</dbReference>
<keyword evidence="5" id="KW-0539">Nucleus</keyword>
<evidence type="ECO:0000256" key="2">
    <source>
        <dbReference type="ARBA" id="ARBA00022723"/>
    </source>
</evidence>
<keyword evidence="2" id="KW-0479">Metal-binding</keyword>
<dbReference type="PANTHER" id="PTHR46481:SF10">
    <property type="entry name" value="ZINC FINGER BED DOMAIN-CONTAINING PROTEIN 39"/>
    <property type="match status" value="1"/>
</dbReference>
<gene>
    <name evidence="6" type="ORF">MPH_14147</name>
</gene>
<dbReference type="SUPFAM" id="SSF53098">
    <property type="entry name" value="Ribonuclease H-like"/>
    <property type="match status" value="1"/>
</dbReference>
<dbReference type="InterPro" id="IPR052035">
    <property type="entry name" value="ZnF_BED_domain_contain"/>
</dbReference>
<dbReference type="OrthoDB" id="3935139at2759"/>
<dbReference type="GO" id="GO:0008270">
    <property type="term" value="F:zinc ion binding"/>
    <property type="evidence" value="ECO:0007669"/>
    <property type="project" value="UniProtKB-KW"/>
</dbReference>
<dbReference type="STRING" id="1126212.K2QGL6"/>
<dbReference type="eggNOG" id="KOG1121">
    <property type="taxonomic scope" value="Eukaryota"/>
</dbReference>
<sequence>MLYECRKDSIRKRLQSSISKVNLAVDVWSSPNRLLLLGICAHYIAEGETEVSRLLIGLRTIPNHAGEEQFKALKPILEDFGIVQKIGSIISDNASSNDTLCSAIGGYLEEQDVPWDILTHRIRCIGHIINLAVQAFLFHNFMQVEELDSFEEQEVIARDGPVGATEALRQSFRVMGPLGKLHNIVVFVRASSGRTQAFIDL</sequence>
<evidence type="ECO:0000313" key="7">
    <source>
        <dbReference type="Proteomes" id="UP000007129"/>
    </source>
</evidence>
<reference evidence="6 7" key="1">
    <citation type="journal article" date="2012" name="BMC Genomics">
        <title>Tools to kill: Genome of one of the most destructive plant pathogenic fungi Macrophomina phaseolina.</title>
        <authorList>
            <person name="Islam M.S."/>
            <person name="Haque M.S."/>
            <person name="Islam M.M."/>
            <person name="Emdad E.M."/>
            <person name="Halim A."/>
            <person name="Hossen Q.M.M."/>
            <person name="Hossain M.Z."/>
            <person name="Ahmed B."/>
            <person name="Rahim S."/>
            <person name="Rahman M.S."/>
            <person name="Alam M.M."/>
            <person name="Hou S."/>
            <person name="Wan X."/>
            <person name="Saito J.A."/>
            <person name="Alam M."/>
        </authorList>
    </citation>
    <scope>NUCLEOTIDE SEQUENCE [LARGE SCALE GENOMIC DNA]</scope>
    <source>
        <strain evidence="6 7">MS6</strain>
    </source>
</reference>
<dbReference type="HOGENOM" id="CLU_009123_10_3_1"/>
<proteinExistence type="predicted"/>
<dbReference type="PANTHER" id="PTHR46481">
    <property type="entry name" value="ZINC FINGER BED DOMAIN-CONTAINING PROTEIN 4"/>
    <property type="match status" value="1"/>
</dbReference>
<evidence type="ECO:0000256" key="1">
    <source>
        <dbReference type="ARBA" id="ARBA00004123"/>
    </source>
</evidence>
<dbReference type="InParanoid" id="K2QGL6"/>
<keyword evidence="3" id="KW-0863">Zinc-finger</keyword>
<evidence type="ECO:0000313" key="6">
    <source>
        <dbReference type="EMBL" id="EKG08911.1"/>
    </source>
</evidence>
<comment type="subcellular location">
    <subcellularLocation>
        <location evidence="1">Nucleus</location>
    </subcellularLocation>
</comment>
<name>K2QGL6_MACPH</name>
<dbReference type="VEuPathDB" id="FungiDB:MPH_14147"/>
<protein>
    <submittedName>
        <fullName evidence="6">Ribonuclease H-like protein</fullName>
    </submittedName>
</protein>